<dbReference type="OrthoDB" id="2363873at2759"/>
<keyword evidence="2" id="KW-0378">Hydrolase</keyword>
<dbReference type="SUPFAM" id="SSF53474">
    <property type="entry name" value="alpha/beta-Hydrolases"/>
    <property type="match status" value="1"/>
</dbReference>
<keyword evidence="6" id="KW-1185">Reference proteome</keyword>
<name>A0A507FDG3_9FUNG</name>
<dbReference type="STRING" id="246404.A0A507FDG3"/>
<dbReference type="PANTHER" id="PTHR10272">
    <property type="entry name" value="PLATELET-ACTIVATING FACTOR ACETYLHYDROLASE"/>
    <property type="match status" value="1"/>
</dbReference>
<keyword evidence="4" id="KW-0443">Lipid metabolism</keyword>
<organism evidence="5 6">
    <name type="scientific">Chytriomyces confervae</name>
    <dbReference type="NCBI Taxonomy" id="246404"/>
    <lineage>
        <taxon>Eukaryota</taxon>
        <taxon>Fungi</taxon>
        <taxon>Fungi incertae sedis</taxon>
        <taxon>Chytridiomycota</taxon>
        <taxon>Chytridiomycota incertae sedis</taxon>
        <taxon>Chytridiomycetes</taxon>
        <taxon>Chytridiales</taxon>
        <taxon>Chytriomycetaceae</taxon>
        <taxon>Chytriomyces</taxon>
    </lineage>
</organism>
<evidence type="ECO:0000256" key="3">
    <source>
        <dbReference type="ARBA" id="ARBA00022963"/>
    </source>
</evidence>
<dbReference type="EC" id="3.1.1.47" evidence="1"/>
<evidence type="ECO:0000256" key="1">
    <source>
        <dbReference type="ARBA" id="ARBA00013201"/>
    </source>
</evidence>
<dbReference type="Gene3D" id="3.40.50.1820">
    <property type="entry name" value="alpha/beta hydrolase"/>
    <property type="match status" value="1"/>
</dbReference>
<gene>
    <name evidence="5" type="ORF">CcCBS67573_g05405</name>
</gene>
<keyword evidence="3" id="KW-0442">Lipid degradation</keyword>
<dbReference type="PANTHER" id="PTHR10272:SF0">
    <property type="entry name" value="PLATELET-ACTIVATING FACTOR ACETYLHYDROLASE"/>
    <property type="match status" value="1"/>
</dbReference>
<evidence type="ECO:0000256" key="2">
    <source>
        <dbReference type="ARBA" id="ARBA00022801"/>
    </source>
</evidence>
<dbReference type="Pfam" id="PF03403">
    <property type="entry name" value="PAF-AH_p_II"/>
    <property type="match status" value="1"/>
</dbReference>
<proteinExistence type="predicted"/>
<dbReference type="GO" id="GO:0016042">
    <property type="term" value="P:lipid catabolic process"/>
    <property type="evidence" value="ECO:0007669"/>
    <property type="project" value="UniProtKB-KW"/>
</dbReference>
<reference evidence="5 6" key="1">
    <citation type="journal article" date="2019" name="Sci. Rep.">
        <title>Comparative genomics of chytrid fungi reveal insights into the obligate biotrophic and pathogenic lifestyle of Synchytrium endobioticum.</title>
        <authorList>
            <person name="van de Vossenberg B.T.L.H."/>
            <person name="Warris S."/>
            <person name="Nguyen H.D.T."/>
            <person name="van Gent-Pelzer M.P.E."/>
            <person name="Joly D.L."/>
            <person name="van de Geest H.C."/>
            <person name="Bonants P.J.M."/>
            <person name="Smith D.S."/>
            <person name="Levesque C.A."/>
            <person name="van der Lee T.A.J."/>
        </authorList>
    </citation>
    <scope>NUCLEOTIDE SEQUENCE [LARGE SCALE GENOMIC DNA]</scope>
    <source>
        <strain evidence="5 6">CBS 675.73</strain>
    </source>
</reference>
<evidence type="ECO:0000256" key="4">
    <source>
        <dbReference type="ARBA" id="ARBA00023098"/>
    </source>
</evidence>
<evidence type="ECO:0000313" key="6">
    <source>
        <dbReference type="Proteomes" id="UP000320333"/>
    </source>
</evidence>
<dbReference type="EMBL" id="QEAP01000193">
    <property type="protein sequence ID" value="TPX73326.1"/>
    <property type="molecule type" value="Genomic_DNA"/>
</dbReference>
<comment type="caution">
    <text evidence="5">The sequence shown here is derived from an EMBL/GenBank/DDBJ whole genome shotgun (WGS) entry which is preliminary data.</text>
</comment>
<protein>
    <recommendedName>
        <fullName evidence="1">1-alkyl-2-acetylglycerophosphocholine esterase</fullName>
        <ecNumber evidence="1">3.1.1.47</ecNumber>
    </recommendedName>
</protein>
<evidence type="ECO:0000313" key="5">
    <source>
        <dbReference type="EMBL" id="TPX73326.1"/>
    </source>
</evidence>
<accession>A0A507FDG3</accession>
<dbReference type="AlphaFoldDB" id="A0A507FDG3"/>
<sequence length="765" mass="84494">MKVNADDIAFLFSVLAQSSDTFGECAARLSQKFGAVLCVGLTCRTLFPKKLRLNALFAAFALFSNTPELLRLHPFLSVFLAVLHPPPRDPSSEPPVSIHEQWLVCMLMRKNWTQLKHLTSDFILASLDPDLANQELHADSFLALLNQLKVRSDKFQSQDPCLFQIGIVPAVFALPSTDFDPFEEYTDPTIEEAMDAMIEIFNVDSLEQQLALANFKMPRLIPPPPIRIPGLDEFVLLDEKNEINPAVQERKQNAISLMHKAIDFPLRSTEQQLISNEITEDASFVLECNQLSSTTFPNIVERNPNVAINVLKALLSLSAADEFLNAMLGMSISIHSMDVVNTLASLMKPYNILGAEFMHLYIASICRTCDLSVDAENQARNVRLLKYPGQFSVATVPIEVSPATPKDHGVLASIFYPTESTSESRSKWIVGPRTFYSTGYGDYIKLSRWISAGPMSWILESFRMPARKGSALHSGGDKRDKLPVAIFCHGLAGNQTTYSSFCGMLASRGFVVLSLEHRDGSASVTGRSNYSERINYKKQPADQDDYTFRNGQLIQRGQEVHEALQLLKDLNDGKAIANLLGNAIPDMKGRLDLSNAVLTGHSFGGATAMYVLQQQQQPFVAGIIFDPWMLAIPSPSNPITVPMLSVQSEFFHWPANIRPLREIWDASSKHASNQFAVVRGTKHQDMSDMPSLVHGVLKLIGKQGKVAPNVVLGAYDSLSGAFLQKALKGRNAVADEIVVADVGKDVVVYDDAAFVVLQSRFSSEA</sequence>
<dbReference type="Proteomes" id="UP000320333">
    <property type="component" value="Unassembled WGS sequence"/>
</dbReference>
<dbReference type="GO" id="GO:0030014">
    <property type="term" value="C:CCR4-NOT complex"/>
    <property type="evidence" value="ECO:0007669"/>
    <property type="project" value="InterPro"/>
</dbReference>
<dbReference type="GO" id="GO:0003847">
    <property type="term" value="F:1-alkyl-2-acetylglycerophosphocholine esterase activity"/>
    <property type="evidence" value="ECO:0007669"/>
    <property type="project" value="UniProtKB-EC"/>
</dbReference>
<dbReference type="InterPro" id="IPR029058">
    <property type="entry name" value="AB_hydrolase_fold"/>
</dbReference>